<comment type="similarity">
    <text evidence="2">In the central section; belongs to the CRISPR-associated helicase Cas3 family.</text>
</comment>
<dbReference type="Proteomes" id="UP000000739">
    <property type="component" value="Chromosome"/>
</dbReference>
<keyword evidence="7" id="KW-0347">Helicase</keyword>
<evidence type="ECO:0000313" key="13">
    <source>
        <dbReference type="Proteomes" id="UP000000739"/>
    </source>
</evidence>
<reference evidence="12 13" key="1">
    <citation type="journal article" date="2012" name="Environ. Microbiol.">
        <title>The genome sequence of Desulfatibacillum alkenivorans AK-01: a blueprint for anaerobic alkane oxidation.</title>
        <authorList>
            <person name="Callaghan A.V."/>
            <person name="Morris B.E."/>
            <person name="Pereira I.A."/>
            <person name="McInerney M.J."/>
            <person name="Austin R.N."/>
            <person name="Groves J.T."/>
            <person name="Kukor J.J."/>
            <person name="Suflita J.M."/>
            <person name="Young L.Y."/>
            <person name="Zylstra G.J."/>
            <person name="Wawrik B."/>
        </authorList>
    </citation>
    <scope>NUCLEOTIDE SEQUENCE [LARGE SCALE GENOMIC DNA]</scope>
    <source>
        <strain evidence="12 13">AK-01</strain>
    </source>
</reference>
<dbReference type="GO" id="GO:0003723">
    <property type="term" value="F:RNA binding"/>
    <property type="evidence" value="ECO:0007669"/>
    <property type="project" value="TreeGrafter"/>
</dbReference>
<dbReference type="InterPro" id="IPR050547">
    <property type="entry name" value="DEAD_box_RNA_helicases"/>
</dbReference>
<dbReference type="AlphaFoldDB" id="B8FDH5"/>
<dbReference type="InterPro" id="IPR006483">
    <property type="entry name" value="CRISPR-assoc_Cas3_HD"/>
</dbReference>
<evidence type="ECO:0000256" key="2">
    <source>
        <dbReference type="ARBA" id="ARBA00009046"/>
    </source>
</evidence>
<keyword evidence="13" id="KW-1185">Reference proteome</keyword>
<sequence>MRPPKNHNVPKPPPPFPPSFIAKTFSAPGGASCPGVDVFTHCKIVGMVAREWMQRQLEWLVQKLFPCGSELIAAIHDIGKISPGFQEKIYRSLDMVPGLAAPDLDKNVGYHFTVSQAAARDLGRYVPEIVGRHHGISPASPGYPDDEIYGGPTWQAERMNTVKRLREYFQSSWPEVVSDIHADVLSGLTTVADWIGSALDICPDAPQGLPSDEELSRMTAKALDDAGFIRPRINSGLTFKDIFSFSPYSLQAEMAQAVSSPGVYVLEAPMGMGKTEAALFAAYKALEENRATGVYFALPTQLTSDKMHERMNKFLDVILDQNCPHKNALLLHSAAWLRATEMGEDGRPDKSWFDYRKRGLLAPFAVGTVDQALMAAMNVKHGFVRTFALAGKCVILDEVHSYDAYTGVILDRLVQALREIHCTVIILSATLDTTRRAELIYSPGETPASVDDVYPLITAHPNSGPPQAIASPAVEEPEILTRIHPDDEEALEEAIDRAQQGQQVLWIENTVDGAREVFQRLGARTAGLGIESGLIHSRFLKVDRETNESYWSGVFGKTGREKRGEQGRILVGTQVLEQSLDIDGDFLVSRLCPTDMILQRLGRLWRHDINVRPKGARREAWILGPALEAAQADRQSMGKSAVVYAPYVLCRSLDVWEDQPQFKLTGVKIRALMAATYSHRDDQGSMAAYKQELERVKDKLSRLARTGLSRSGKTLSETRAQTRYSEIEITDVLLIKSKIHDRNGTRLELPDGTSLVLSPDRRLRDKAYWRKAAARIQLNTVTVPEKLAPAFHGLNMNFLKGFVYLGEDDERPFRAAMVRESGVLAGLDGQEALPGYELKYDSVLGYRAIQH</sequence>
<dbReference type="Pfam" id="PF00270">
    <property type="entry name" value="DEAD"/>
    <property type="match status" value="1"/>
</dbReference>
<evidence type="ECO:0000256" key="1">
    <source>
        <dbReference type="ARBA" id="ARBA00006847"/>
    </source>
</evidence>
<dbReference type="InterPro" id="IPR006474">
    <property type="entry name" value="Helicase_Cas3_CRISPR-ass_core"/>
</dbReference>
<dbReference type="GO" id="GO:0003724">
    <property type="term" value="F:RNA helicase activity"/>
    <property type="evidence" value="ECO:0007669"/>
    <property type="project" value="TreeGrafter"/>
</dbReference>
<organism evidence="12 13">
    <name type="scientific">Desulfatibacillum aliphaticivorans</name>
    <dbReference type="NCBI Taxonomy" id="218208"/>
    <lineage>
        <taxon>Bacteria</taxon>
        <taxon>Pseudomonadati</taxon>
        <taxon>Thermodesulfobacteriota</taxon>
        <taxon>Desulfobacteria</taxon>
        <taxon>Desulfobacterales</taxon>
        <taxon>Desulfatibacillaceae</taxon>
        <taxon>Desulfatibacillum</taxon>
    </lineage>
</organism>
<dbReference type="NCBIfam" id="TIGR01587">
    <property type="entry name" value="cas3_core"/>
    <property type="match status" value="1"/>
</dbReference>
<dbReference type="CDD" id="cd09641">
    <property type="entry name" value="Cas3''_I"/>
    <property type="match status" value="1"/>
</dbReference>
<evidence type="ECO:0000256" key="3">
    <source>
        <dbReference type="ARBA" id="ARBA00022722"/>
    </source>
</evidence>
<dbReference type="PANTHER" id="PTHR47963">
    <property type="entry name" value="DEAD-BOX ATP-DEPENDENT RNA HELICASE 47, MITOCHONDRIAL"/>
    <property type="match status" value="1"/>
</dbReference>
<dbReference type="KEGG" id="dal:Dalk_4933"/>
<dbReference type="CDD" id="cd17930">
    <property type="entry name" value="DEXHc_cas3"/>
    <property type="match status" value="1"/>
</dbReference>
<dbReference type="Pfam" id="PF22590">
    <property type="entry name" value="Cas3-like_C_2"/>
    <property type="match status" value="1"/>
</dbReference>
<name>B8FDH5_DESAL</name>
<dbReference type="HOGENOM" id="CLU_013924_3_0_7"/>
<dbReference type="SUPFAM" id="SSF52540">
    <property type="entry name" value="P-loop containing nucleoside triphosphate hydrolases"/>
    <property type="match status" value="1"/>
</dbReference>
<dbReference type="InterPro" id="IPR027417">
    <property type="entry name" value="P-loop_NTPase"/>
</dbReference>
<accession>B8FDH5</accession>
<dbReference type="PANTHER" id="PTHR47963:SF9">
    <property type="entry name" value="CRISPR-ASSOCIATED ENDONUCLEASE_HELICASE CAS3"/>
    <property type="match status" value="1"/>
</dbReference>
<dbReference type="InterPro" id="IPR011545">
    <property type="entry name" value="DEAD/DEAH_box_helicase_dom"/>
</dbReference>
<dbReference type="PROSITE" id="PS51192">
    <property type="entry name" value="HELICASE_ATP_BIND_1"/>
    <property type="match status" value="1"/>
</dbReference>
<evidence type="ECO:0000256" key="7">
    <source>
        <dbReference type="ARBA" id="ARBA00022806"/>
    </source>
</evidence>
<evidence type="ECO:0000313" key="12">
    <source>
        <dbReference type="EMBL" id="ACL06606.1"/>
    </source>
</evidence>
<keyword evidence="4" id="KW-0479">Metal-binding</keyword>
<evidence type="ECO:0000259" key="11">
    <source>
        <dbReference type="PROSITE" id="PS51643"/>
    </source>
</evidence>
<dbReference type="InterPro" id="IPR038257">
    <property type="entry name" value="CRISPR-assoc_Cas3_HD_sf"/>
</dbReference>
<dbReference type="GO" id="GO:0005524">
    <property type="term" value="F:ATP binding"/>
    <property type="evidence" value="ECO:0007669"/>
    <property type="project" value="UniProtKB-KW"/>
</dbReference>
<feature type="domain" description="HD Cas3-type" evidence="11">
    <location>
        <begin position="31"/>
        <end position="195"/>
    </location>
</feature>
<dbReference type="Gene3D" id="3.40.50.300">
    <property type="entry name" value="P-loop containing nucleotide triphosphate hydrolases"/>
    <property type="match status" value="2"/>
</dbReference>
<proteinExistence type="inferred from homology"/>
<dbReference type="GO" id="GO:0016787">
    <property type="term" value="F:hydrolase activity"/>
    <property type="evidence" value="ECO:0007669"/>
    <property type="project" value="UniProtKB-KW"/>
</dbReference>
<keyword evidence="3" id="KW-0540">Nuclease</keyword>
<evidence type="ECO:0000256" key="8">
    <source>
        <dbReference type="ARBA" id="ARBA00022840"/>
    </source>
</evidence>
<dbReference type="GO" id="GO:0046872">
    <property type="term" value="F:metal ion binding"/>
    <property type="evidence" value="ECO:0007669"/>
    <property type="project" value="UniProtKB-KW"/>
</dbReference>
<keyword evidence="8" id="KW-0067">ATP-binding</keyword>
<dbReference type="InterPro" id="IPR014001">
    <property type="entry name" value="Helicase_ATP-bd"/>
</dbReference>
<evidence type="ECO:0000256" key="9">
    <source>
        <dbReference type="ARBA" id="ARBA00023118"/>
    </source>
</evidence>
<gene>
    <name evidence="12" type="ordered locus">Dalk_4933</name>
</gene>
<dbReference type="RefSeq" id="WP_015949643.1">
    <property type="nucleotide sequence ID" value="NC_011768.1"/>
</dbReference>
<evidence type="ECO:0000259" key="10">
    <source>
        <dbReference type="PROSITE" id="PS51192"/>
    </source>
</evidence>
<dbReference type="PROSITE" id="PS51643">
    <property type="entry name" value="HD_CAS3"/>
    <property type="match status" value="1"/>
</dbReference>
<evidence type="ECO:0000256" key="6">
    <source>
        <dbReference type="ARBA" id="ARBA00022801"/>
    </source>
</evidence>
<evidence type="ECO:0000256" key="5">
    <source>
        <dbReference type="ARBA" id="ARBA00022741"/>
    </source>
</evidence>
<keyword evidence="9" id="KW-0051">Antiviral defense</keyword>
<dbReference type="InterPro" id="IPR054712">
    <property type="entry name" value="Cas3-like_dom"/>
</dbReference>
<feature type="domain" description="Helicase ATP-binding" evidence="10">
    <location>
        <begin position="255"/>
        <end position="449"/>
    </location>
</feature>
<dbReference type="Pfam" id="PF18019">
    <property type="entry name" value="Cas3_HD"/>
    <property type="match status" value="1"/>
</dbReference>
<dbReference type="EMBL" id="CP001322">
    <property type="protein sequence ID" value="ACL06606.1"/>
    <property type="molecule type" value="Genomic_DNA"/>
</dbReference>
<keyword evidence="5" id="KW-0547">Nucleotide-binding</keyword>
<dbReference type="eggNOG" id="COG1203">
    <property type="taxonomic scope" value="Bacteria"/>
</dbReference>
<evidence type="ECO:0000256" key="4">
    <source>
        <dbReference type="ARBA" id="ARBA00022723"/>
    </source>
</evidence>
<dbReference type="Gene3D" id="1.10.3210.30">
    <property type="match status" value="1"/>
</dbReference>
<keyword evidence="6" id="KW-0378">Hydrolase</keyword>
<protein>
    <submittedName>
        <fullName evidence="12">CRISPR-associated helicase Cas3</fullName>
    </submittedName>
</protein>
<dbReference type="SMART" id="SM00487">
    <property type="entry name" value="DEXDc"/>
    <property type="match status" value="1"/>
</dbReference>
<dbReference type="GO" id="GO:0051607">
    <property type="term" value="P:defense response to virus"/>
    <property type="evidence" value="ECO:0007669"/>
    <property type="project" value="UniProtKB-KW"/>
</dbReference>
<dbReference type="GO" id="GO:0004518">
    <property type="term" value="F:nuclease activity"/>
    <property type="evidence" value="ECO:0007669"/>
    <property type="project" value="UniProtKB-KW"/>
</dbReference>
<comment type="similarity">
    <text evidence="1">In the N-terminal section; belongs to the CRISPR-associated nuclease Cas3-HD family.</text>
</comment>